<dbReference type="InterPro" id="IPR016169">
    <property type="entry name" value="FAD-bd_PCMH_sub2"/>
</dbReference>
<sequence>MASLSSSFVSQLEALLSQDAKVLTDSDNDEFKELLRRWSDIDKQVPGAIVLVATEEDVVKTVKLAVESQVPFVPKSGGHSFWSTIGSSGIIIDLSAFKGVAIDKEAKTITVTGGTPIKEVNDIAFEQGLCVPLGTANTAGVIPQAIGGGLSALATLCGYTSDNILSARIVTASGELVDVSNDSHPDLLYAIRGAGQFFGVVTSLTLRAHPLSVLRTPDATLYTGTIVFPISRLDDVIEAFVPMVTNESNPWAGLMLIGAPPPAFQTVIMILPIYFGPQEEAEKFLEPLRTLEPVMFDGKNVLYTRANDAVDAFCVKDGFKRFAGAGMSLEHFRDRAKVVFPKIAELFEELKKVAPDAGATAYALEWNAYSSPHRKETEIKEEETAFAHKDAKAWLELLSWYTDPASHSEVSRIEQQALALVREGQHDDHVSTYQNWTRTDPIEIRYRGKERLEKLKALKKQWDPNGVFTRELL</sequence>
<dbReference type="PANTHER" id="PTHR42973">
    <property type="entry name" value="BINDING OXIDOREDUCTASE, PUTATIVE (AFU_ORTHOLOGUE AFUA_1G17690)-RELATED"/>
    <property type="match status" value="1"/>
</dbReference>
<comment type="similarity">
    <text evidence="1">Belongs to the oxygen-dependent FAD-linked oxidoreductase family.</text>
</comment>
<evidence type="ECO:0000313" key="7">
    <source>
        <dbReference type="Proteomes" id="UP001437256"/>
    </source>
</evidence>
<organism evidence="6 7">
    <name type="scientific">Marasmius tenuissimus</name>
    <dbReference type="NCBI Taxonomy" id="585030"/>
    <lineage>
        <taxon>Eukaryota</taxon>
        <taxon>Fungi</taxon>
        <taxon>Dikarya</taxon>
        <taxon>Basidiomycota</taxon>
        <taxon>Agaricomycotina</taxon>
        <taxon>Agaricomycetes</taxon>
        <taxon>Agaricomycetidae</taxon>
        <taxon>Agaricales</taxon>
        <taxon>Marasmiineae</taxon>
        <taxon>Marasmiaceae</taxon>
        <taxon>Marasmius</taxon>
    </lineage>
</organism>
<dbReference type="Gene3D" id="3.30.465.10">
    <property type="match status" value="1"/>
</dbReference>
<dbReference type="InterPro" id="IPR050416">
    <property type="entry name" value="FAD-linked_Oxidoreductase"/>
</dbReference>
<dbReference type="PANTHER" id="PTHR42973:SF7">
    <property type="entry name" value="FAD-BINDING PCMH-TYPE DOMAIN-CONTAINING PROTEIN"/>
    <property type="match status" value="1"/>
</dbReference>
<evidence type="ECO:0000256" key="3">
    <source>
        <dbReference type="ARBA" id="ARBA00022827"/>
    </source>
</evidence>
<evidence type="ECO:0000256" key="2">
    <source>
        <dbReference type="ARBA" id="ARBA00022630"/>
    </source>
</evidence>
<dbReference type="InterPro" id="IPR016166">
    <property type="entry name" value="FAD-bd_PCMH"/>
</dbReference>
<dbReference type="PROSITE" id="PS51387">
    <property type="entry name" value="FAD_PCMH"/>
    <property type="match status" value="1"/>
</dbReference>
<dbReference type="Pfam" id="PF01565">
    <property type="entry name" value="FAD_binding_4"/>
    <property type="match status" value="1"/>
</dbReference>
<keyword evidence="3" id="KW-0274">FAD</keyword>
<evidence type="ECO:0000256" key="1">
    <source>
        <dbReference type="ARBA" id="ARBA00005466"/>
    </source>
</evidence>
<protein>
    <recommendedName>
        <fullName evidence="5">FAD-binding PCMH-type domain-containing protein</fullName>
    </recommendedName>
</protein>
<dbReference type="SUPFAM" id="SSF56176">
    <property type="entry name" value="FAD-binding/transporter-associated domain-like"/>
    <property type="match status" value="1"/>
</dbReference>
<gene>
    <name evidence="6" type="ORF">AAF712_007230</name>
</gene>
<evidence type="ECO:0000313" key="6">
    <source>
        <dbReference type="EMBL" id="KAL0065747.1"/>
    </source>
</evidence>
<keyword evidence="7" id="KW-1185">Reference proteome</keyword>
<name>A0ABR2ZVP0_9AGAR</name>
<reference evidence="6 7" key="1">
    <citation type="submission" date="2024-05" db="EMBL/GenBank/DDBJ databases">
        <title>A draft genome resource for the thread blight pathogen Marasmius tenuissimus strain MS-2.</title>
        <authorList>
            <person name="Yulfo-Soto G.E."/>
            <person name="Baruah I.K."/>
            <person name="Amoako-Attah I."/>
            <person name="Bukari Y."/>
            <person name="Meinhardt L.W."/>
            <person name="Bailey B.A."/>
            <person name="Cohen S.P."/>
        </authorList>
    </citation>
    <scope>NUCLEOTIDE SEQUENCE [LARGE SCALE GENOMIC DNA]</scope>
    <source>
        <strain evidence="6 7">MS-2</strain>
    </source>
</reference>
<keyword evidence="2" id="KW-0285">Flavoprotein</keyword>
<feature type="domain" description="FAD-binding PCMH-type" evidence="5">
    <location>
        <begin position="42"/>
        <end position="211"/>
    </location>
</feature>
<evidence type="ECO:0000259" key="5">
    <source>
        <dbReference type="PROSITE" id="PS51387"/>
    </source>
</evidence>
<dbReference type="EMBL" id="JBBXMP010000043">
    <property type="protein sequence ID" value="KAL0065747.1"/>
    <property type="molecule type" value="Genomic_DNA"/>
</dbReference>
<accession>A0ABR2ZVP0</accession>
<dbReference type="Proteomes" id="UP001437256">
    <property type="component" value="Unassembled WGS sequence"/>
</dbReference>
<dbReference type="InterPro" id="IPR036318">
    <property type="entry name" value="FAD-bd_PCMH-like_sf"/>
</dbReference>
<comment type="caution">
    <text evidence="6">The sequence shown here is derived from an EMBL/GenBank/DDBJ whole genome shotgun (WGS) entry which is preliminary data.</text>
</comment>
<evidence type="ECO:0000256" key="4">
    <source>
        <dbReference type="ARBA" id="ARBA00023002"/>
    </source>
</evidence>
<proteinExistence type="inferred from homology"/>
<dbReference type="InterPro" id="IPR006094">
    <property type="entry name" value="Oxid_FAD_bind_N"/>
</dbReference>
<keyword evidence="4" id="KW-0560">Oxidoreductase</keyword>
<dbReference type="Gene3D" id="3.40.462.20">
    <property type="match status" value="1"/>
</dbReference>